<evidence type="ECO:0000256" key="2">
    <source>
        <dbReference type="ARBA" id="ARBA00012438"/>
    </source>
</evidence>
<feature type="region of interest" description="Disordered" evidence="7">
    <location>
        <begin position="426"/>
        <end position="455"/>
    </location>
</feature>
<dbReference type="Gene3D" id="3.30.565.10">
    <property type="entry name" value="Histidine kinase-like ATPase, C-terminal domain"/>
    <property type="match status" value="1"/>
</dbReference>
<evidence type="ECO:0000256" key="4">
    <source>
        <dbReference type="ARBA" id="ARBA00022679"/>
    </source>
</evidence>
<dbReference type="InterPro" id="IPR003661">
    <property type="entry name" value="HisK_dim/P_dom"/>
</dbReference>
<evidence type="ECO:0000256" key="7">
    <source>
        <dbReference type="SAM" id="MobiDB-lite"/>
    </source>
</evidence>
<dbReference type="CDD" id="cd00082">
    <property type="entry name" value="HisKA"/>
    <property type="match status" value="1"/>
</dbReference>
<dbReference type="SMART" id="SM00387">
    <property type="entry name" value="HATPase_c"/>
    <property type="match status" value="1"/>
</dbReference>
<sequence>MASSPELDGDRRARELYHYFQPDNPALLPTDECSTAKSSNKVSPNLVLTALAQLAAIKLGAQRAIISLIDRETLYVAAEASQSLNLGRTDVYGDDGDGLWMGCGHGPVAGTLCEKTITLKSTSKEKYPFFVVNDLKNHPTFCDIPCVAGPPHFRYYAGTPLMTRNGINIGSLYVIDPRPDLSLTDSHKETLGTIADAVIDYMEASRHSLEAKRFSKLLSGLNSFVQGESSFETSQRPAYQSLGLSSQDSLLTPSPHPNLERELNASYFTASSINPLVRSPNQINSIAEDVSSSFDPSAPLGRELPNPQTPKSPQGQTRDRTQQTFQRAANLMRQSLDLGKDGGIVIFDASERAELDSNNILDQEQGQKRKLANIRAMSETESHVSNGVSHPAPAPQIDLYFARRMLHRYRRGGLWYFHQDGTAFSSDEDTASTGSQKDALGLPPPLSAHPQSTGPLREKDLNALKQYFPNATRIIFVPLWDSLNSRWFGGCFGWSCLENRVFSAHVELGGLFGLGSSLMVEYSRIQSQESNKKKDDFISTISHELRSPLHGILAANEFLAEYVESEFARRLLDTIRACGQTLLDTFEQILDFTKINSFESKRHRSRPGSPRSKTDQESSNENPKAQPLRILKLVDVVAIIEDVIESVYSGHMLSNAMVNGSREPGKWSSGSTAYCNGTTEVSNTAKIDVSIDAAPQDWEFVLESGALRRVVMNVVGNALKYTQQGTVSLRLEIQRKAKGSNRQTSPDTIDSPVLVLTVSDTGQGISDEYLRSKIFTPFSQEDALSPGTGLGLALVRDILRSLGGNISIKSQLGVGTTVKMTFPLAEPQHHEQIEAHSSISDPLPRPSDLIKRVRTELEGKALRFITVQDPPSSMPPSNHMIRHYLTEWFGMKIEKSESSKPVNLVVVDERHLNLVENAQSQALILVLCHRASRARSTMTAANMLSSNTVWLNLPCGPHQLARTLLDSVKNIALTQNPGLHKDLHNVPTTHLSEPEQASKQSILPDAHEKALNLAQVTVRSVPDPEFGTEITQHRHITTHNPTHSLPSTKGDSIAKVTHGISRTHISPTTETKDGIKILLVDDNAINLALLEKYISRIKPQILDTAMNGEEAIKAVQNMSSGYKYIFMDMSMPVIDGFEATRAIRSIEAARGEKSPATIIALTGLGSDEHIKNAYAAGVNVFLAKPISFKIILGLVDE</sequence>
<dbReference type="InterPro" id="IPR004358">
    <property type="entry name" value="Sig_transdc_His_kin-like_C"/>
</dbReference>
<gene>
    <name evidence="10" type="ORF">PENANT_c005G02209</name>
</gene>
<dbReference type="EMBL" id="MDYN01000005">
    <property type="protein sequence ID" value="OQD87849.1"/>
    <property type="molecule type" value="Genomic_DNA"/>
</dbReference>
<dbReference type="InterPro" id="IPR029016">
    <property type="entry name" value="GAF-like_dom_sf"/>
</dbReference>
<dbReference type="SMART" id="SM00448">
    <property type="entry name" value="REC"/>
    <property type="match status" value="1"/>
</dbReference>
<evidence type="ECO:0000313" key="10">
    <source>
        <dbReference type="EMBL" id="OQD87849.1"/>
    </source>
</evidence>
<dbReference type="GO" id="GO:0009927">
    <property type="term" value="F:histidine phosphotransfer kinase activity"/>
    <property type="evidence" value="ECO:0007669"/>
    <property type="project" value="TreeGrafter"/>
</dbReference>
<evidence type="ECO:0000256" key="6">
    <source>
        <dbReference type="PROSITE-ProRule" id="PRU00169"/>
    </source>
</evidence>
<dbReference type="Pfam" id="PF00072">
    <property type="entry name" value="Response_reg"/>
    <property type="match status" value="1"/>
</dbReference>
<dbReference type="Pfam" id="PF00512">
    <property type="entry name" value="HisKA"/>
    <property type="match status" value="1"/>
</dbReference>
<name>A0A1V6QF68_9EURO</name>
<dbReference type="AlphaFoldDB" id="A0A1V6QF68"/>
<dbReference type="InterPro" id="IPR036097">
    <property type="entry name" value="HisK_dim/P_sf"/>
</dbReference>
<dbReference type="PANTHER" id="PTHR43047:SF72">
    <property type="entry name" value="OSMOSENSING HISTIDINE PROTEIN KINASE SLN1"/>
    <property type="match status" value="1"/>
</dbReference>
<evidence type="ECO:0000259" key="8">
    <source>
        <dbReference type="PROSITE" id="PS50109"/>
    </source>
</evidence>
<feature type="region of interest" description="Disordered" evidence="7">
    <location>
        <begin position="290"/>
        <end position="322"/>
    </location>
</feature>
<evidence type="ECO:0000256" key="3">
    <source>
        <dbReference type="ARBA" id="ARBA00022553"/>
    </source>
</evidence>
<comment type="catalytic activity">
    <reaction evidence="1">
        <text>ATP + protein L-histidine = ADP + protein N-phospho-L-histidine.</text>
        <dbReference type="EC" id="2.7.13.3"/>
    </reaction>
</comment>
<dbReference type="SUPFAM" id="SSF55781">
    <property type="entry name" value="GAF domain-like"/>
    <property type="match status" value="1"/>
</dbReference>
<dbReference type="EC" id="2.7.13.3" evidence="2"/>
<keyword evidence="3 6" id="KW-0597">Phosphoprotein</keyword>
<dbReference type="InterPro" id="IPR005467">
    <property type="entry name" value="His_kinase_dom"/>
</dbReference>
<dbReference type="InterPro" id="IPR001789">
    <property type="entry name" value="Sig_transdc_resp-reg_receiver"/>
</dbReference>
<dbReference type="GO" id="GO:0005886">
    <property type="term" value="C:plasma membrane"/>
    <property type="evidence" value="ECO:0007669"/>
    <property type="project" value="TreeGrafter"/>
</dbReference>
<dbReference type="SUPFAM" id="SSF55874">
    <property type="entry name" value="ATPase domain of HSP90 chaperone/DNA topoisomerase II/histidine kinase"/>
    <property type="match status" value="1"/>
</dbReference>
<dbReference type="Gene3D" id="1.10.287.130">
    <property type="match status" value="1"/>
</dbReference>
<feature type="domain" description="Response regulatory" evidence="9">
    <location>
        <begin position="1076"/>
        <end position="1197"/>
    </location>
</feature>
<feature type="region of interest" description="Disordered" evidence="7">
    <location>
        <begin position="600"/>
        <end position="624"/>
    </location>
</feature>
<dbReference type="SMART" id="SM00388">
    <property type="entry name" value="HisKA"/>
    <property type="match status" value="1"/>
</dbReference>
<evidence type="ECO:0000259" key="9">
    <source>
        <dbReference type="PROSITE" id="PS50110"/>
    </source>
</evidence>
<evidence type="ECO:0000256" key="5">
    <source>
        <dbReference type="ARBA" id="ARBA00022777"/>
    </source>
</evidence>
<dbReference type="SUPFAM" id="SSF52172">
    <property type="entry name" value="CheY-like"/>
    <property type="match status" value="1"/>
</dbReference>
<feature type="modified residue" description="4-aspartylphosphate" evidence="6">
    <location>
        <position position="1128"/>
    </location>
</feature>
<dbReference type="PANTHER" id="PTHR43047">
    <property type="entry name" value="TWO-COMPONENT HISTIDINE PROTEIN KINASE"/>
    <property type="match status" value="1"/>
</dbReference>
<dbReference type="InterPro" id="IPR003018">
    <property type="entry name" value="GAF"/>
</dbReference>
<protein>
    <recommendedName>
        <fullName evidence="2">histidine kinase</fullName>
        <ecNumber evidence="2">2.7.13.3</ecNumber>
    </recommendedName>
</protein>
<dbReference type="InterPro" id="IPR036890">
    <property type="entry name" value="HATPase_C_sf"/>
</dbReference>
<organism evidence="10 11">
    <name type="scientific">Penicillium antarcticum</name>
    <dbReference type="NCBI Taxonomy" id="416450"/>
    <lineage>
        <taxon>Eukaryota</taxon>
        <taxon>Fungi</taxon>
        <taxon>Dikarya</taxon>
        <taxon>Ascomycota</taxon>
        <taxon>Pezizomycotina</taxon>
        <taxon>Eurotiomycetes</taxon>
        <taxon>Eurotiomycetidae</taxon>
        <taxon>Eurotiales</taxon>
        <taxon>Aspergillaceae</taxon>
        <taxon>Penicillium</taxon>
    </lineage>
</organism>
<dbReference type="PROSITE" id="PS50109">
    <property type="entry name" value="HIS_KIN"/>
    <property type="match status" value="1"/>
</dbReference>
<keyword evidence="11" id="KW-1185">Reference proteome</keyword>
<dbReference type="GO" id="GO:0000155">
    <property type="term" value="F:phosphorelay sensor kinase activity"/>
    <property type="evidence" value="ECO:0007669"/>
    <property type="project" value="InterPro"/>
</dbReference>
<dbReference type="Pfam" id="PF02518">
    <property type="entry name" value="HATPase_c"/>
    <property type="match status" value="1"/>
</dbReference>
<dbReference type="InterPro" id="IPR011006">
    <property type="entry name" value="CheY-like_superfamily"/>
</dbReference>
<proteinExistence type="predicted"/>
<dbReference type="STRING" id="416450.A0A1V6QF68"/>
<dbReference type="PROSITE" id="PS50110">
    <property type="entry name" value="RESPONSE_REGULATORY"/>
    <property type="match status" value="1"/>
</dbReference>
<dbReference type="InterPro" id="IPR003594">
    <property type="entry name" value="HATPase_dom"/>
</dbReference>
<evidence type="ECO:0000313" key="11">
    <source>
        <dbReference type="Proteomes" id="UP000191672"/>
    </source>
</evidence>
<comment type="caution">
    <text evidence="10">The sequence shown here is derived from an EMBL/GenBank/DDBJ whole genome shotgun (WGS) entry which is preliminary data.</text>
</comment>
<dbReference type="Pfam" id="PF01590">
    <property type="entry name" value="GAF"/>
    <property type="match status" value="1"/>
</dbReference>
<dbReference type="PRINTS" id="PR00344">
    <property type="entry name" value="BCTRLSENSOR"/>
</dbReference>
<keyword evidence="4" id="KW-0808">Transferase</keyword>
<dbReference type="CDD" id="cd17546">
    <property type="entry name" value="REC_hyHK_CKI1_RcsC-like"/>
    <property type="match status" value="1"/>
</dbReference>
<dbReference type="Proteomes" id="UP000191672">
    <property type="component" value="Unassembled WGS sequence"/>
</dbReference>
<dbReference type="Gene3D" id="3.30.450.40">
    <property type="match status" value="1"/>
</dbReference>
<feature type="domain" description="Histidine kinase" evidence="8">
    <location>
        <begin position="540"/>
        <end position="826"/>
    </location>
</feature>
<dbReference type="SUPFAM" id="SSF47384">
    <property type="entry name" value="Homodimeric domain of signal transducing histidine kinase"/>
    <property type="match status" value="1"/>
</dbReference>
<accession>A0A1V6QF68</accession>
<keyword evidence="5" id="KW-0418">Kinase</keyword>
<reference evidence="11" key="1">
    <citation type="journal article" date="2017" name="Nat. Microbiol.">
        <title>Global analysis of biosynthetic gene clusters reveals vast potential of secondary metabolite production in Penicillium species.</title>
        <authorList>
            <person name="Nielsen J.C."/>
            <person name="Grijseels S."/>
            <person name="Prigent S."/>
            <person name="Ji B."/>
            <person name="Dainat J."/>
            <person name="Nielsen K.F."/>
            <person name="Frisvad J.C."/>
            <person name="Workman M."/>
            <person name="Nielsen J."/>
        </authorList>
    </citation>
    <scope>NUCLEOTIDE SEQUENCE [LARGE SCALE GENOMIC DNA]</scope>
    <source>
        <strain evidence="11">IBT 31811</strain>
    </source>
</reference>
<dbReference type="Gene3D" id="3.40.50.2300">
    <property type="match status" value="1"/>
</dbReference>
<evidence type="ECO:0000256" key="1">
    <source>
        <dbReference type="ARBA" id="ARBA00000085"/>
    </source>
</evidence>